<keyword evidence="6 8" id="KW-1133">Transmembrane helix</keyword>
<keyword evidence="2" id="KW-0673">Quorum sensing</keyword>
<dbReference type="AlphaFoldDB" id="A0A3D9SBZ4"/>
<evidence type="ECO:0000256" key="2">
    <source>
        <dbReference type="ARBA" id="ARBA00022654"/>
    </source>
</evidence>
<evidence type="ECO:0000256" key="7">
    <source>
        <dbReference type="ARBA" id="ARBA00023136"/>
    </source>
</evidence>
<evidence type="ECO:0000256" key="1">
    <source>
        <dbReference type="ARBA" id="ARBA00022475"/>
    </source>
</evidence>
<evidence type="ECO:0000256" key="4">
    <source>
        <dbReference type="ARBA" id="ARBA00022692"/>
    </source>
</evidence>
<evidence type="ECO:0000256" key="3">
    <source>
        <dbReference type="ARBA" id="ARBA00022670"/>
    </source>
</evidence>
<accession>A0A3D9SBZ4</accession>
<dbReference type="GO" id="GO:0016020">
    <property type="term" value="C:membrane"/>
    <property type="evidence" value="ECO:0007669"/>
    <property type="project" value="InterPro"/>
</dbReference>
<reference evidence="9 10" key="1">
    <citation type="submission" date="2018-08" db="EMBL/GenBank/DDBJ databases">
        <title>Genomic Encyclopedia of Type Strains, Phase III (KMG-III): the genomes of soil and plant-associated and newly described type strains.</title>
        <authorList>
            <person name="Whitman W."/>
        </authorList>
    </citation>
    <scope>NUCLEOTIDE SEQUENCE [LARGE SCALE GENOMIC DNA]</scope>
    <source>
        <strain evidence="9 10">CGMCC 1.10966</strain>
    </source>
</reference>
<feature type="transmembrane region" description="Helical" evidence="8">
    <location>
        <begin position="100"/>
        <end position="119"/>
    </location>
</feature>
<dbReference type="GO" id="GO:0006508">
    <property type="term" value="P:proteolysis"/>
    <property type="evidence" value="ECO:0007669"/>
    <property type="project" value="UniProtKB-KW"/>
</dbReference>
<comment type="caution">
    <text evidence="9">The sequence shown here is derived from an EMBL/GenBank/DDBJ whole genome shotgun (WGS) entry which is preliminary data.</text>
</comment>
<dbReference type="GO" id="GO:0009372">
    <property type="term" value="P:quorum sensing"/>
    <property type="evidence" value="ECO:0007669"/>
    <property type="project" value="UniProtKB-KW"/>
</dbReference>
<keyword evidence="4 8" id="KW-0812">Transmembrane</keyword>
<evidence type="ECO:0000313" key="9">
    <source>
        <dbReference type="EMBL" id="REE91413.1"/>
    </source>
</evidence>
<feature type="transmembrane region" description="Helical" evidence="8">
    <location>
        <begin position="29"/>
        <end position="53"/>
    </location>
</feature>
<dbReference type="Pfam" id="PF04647">
    <property type="entry name" value="AgrB"/>
    <property type="match status" value="1"/>
</dbReference>
<sequence>MSVIVFLSKKVATAVHNANPEETSSVERLTALLALQTINFGVSIAALLIGLLTDTFVETLMAVASFAVIRLLTGGFHFSNLDVCFLVSTTGLAAIPHMQLNTYFIYILSVLSIILIAIFSTRKRVLPICIILLNILLHSPIIILAIFFQSISLKHNKR</sequence>
<evidence type="ECO:0000256" key="6">
    <source>
        <dbReference type="ARBA" id="ARBA00022989"/>
    </source>
</evidence>
<feature type="transmembrane region" description="Helical" evidence="8">
    <location>
        <begin position="59"/>
        <end position="79"/>
    </location>
</feature>
<keyword evidence="7 8" id="KW-0472">Membrane</keyword>
<dbReference type="SMART" id="SM00793">
    <property type="entry name" value="AgrB"/>
    <property type="match status" value="1"/>
</dbReference>
<proteinExistence type="predicted"/>
<keyword evidence="3" id="KW-0645">Protease</keyword>
<dbReference type="EMBL" id="QTTN01000005">
    <property type="protein sequence ID" value="REE91413.1"/>
    <property type="molecule type" value="Genomic_DNA"/>
</dbReference>
<organism evidence="9 10">
    <name type="scientific">Paenibacillus taihuensis</name>
    <dbReference type="NCBI Taxonomy" id="1156355"/>
    <lineage>
        <taxon>Bacteria</taxon>
        <taxon>Bacillati</taxon>
        <taxon>Bacillota</taxon>
        <taxon>Bacilli</taxon>
        <taxon>Bacillales</taxon>
        <taxon>Paenibacillaceae</taxon>
        <taxon>Paenibacillus</taxon>
    </lineage>
</organism>
<evidence type="ECO:0000256" key="5">
    <source>
        <dbReference type="ARBA" id="ARBA00022801"/>
    </source>
</evidence>
<keyword evidence="10" id="KW-1185">Reference proteome</keyword>
<dbReference type="Proteomes" id="UP000256304">
    <property type="component" value="Unassembled WGS sequence"/>
</dbReference>
<evidence type="ECO:0000256" key="8">
    <source>
        <dbReference type="SAM" id="Phobius"/>
    </source>
</evidence>
<protein>
    <submittedName>
        <fullName evidence="9">Accessory gene regulator B</fullName>
    </submittedName>
</protein>
<dbReference type="GO" id="GO:0008233">
    <property type="term" value="F:peptidase activity"/>
    <property type="evidence" value="ECO:0007669"/>
    <property type="project" value="UniProtKB-KW"/>
</dbReference>
<feature type="transmembrane region" description="Helical" evidence="8">
    <location>
        <begin position="125"/>
        <end position="148"/>
    </location>
</feature>
<keyword evidence="1" id="KW-1003">Cell membrane</keyword>
<dbReference type="RefSeq" id="WP_181909431.1">
    <property type="nucleotide sequence ID" value="NZ_QTTN01000005.1"/>
</dbReference>
<evidence type="ECO:0000313" key="10">
    <source>
        <dbReference type="Proteomes" id="UP000256304"/>
    </source>
</evidence>
<gene>
    <name evidence="9" type="ORF">A8990_105118</name>
</gene>
<name>A0A3D9SBZ4_9BACL</name>
<keyword evidence="5" id="KW-0378">Hydrolase</keyword>
<dbReference type="InterPro" id="IPR006741">
    <property type="entry name" value="AgrB"/>
</dbReference>